<dbReference type="PANTHER" id="PTHR30399">
    <property type="entry name" value="UNCHARACTERIZED PROTEIN YGJP"/>
    <property type="match status" value="1"/>
</dbReference>
<dbReference type="CDD" id="cd07344">
    <property type="entry name" value="M48_yhfN_like"/>
    <property type="match status" value="1"/>
</dbReference>
<dbReference type="PANTHER" id="PTHR30399:SF1">
    <property type="entry name" value="UTP PYROPHOSPHATASE"/>
    <property type="match status" value="1"/>
</dbReference>
<protein>
    <submittedName>
        <fullName evidence="2">Metal-dependent hydrolase</fullName>
    </submittedName>
</protein>
<keyword evidence="3" id="KW-1185">Reference proteome</keyword>
<dbReference type="Pfam" id="PF01863">
    <property type="entry name" value="YgjP-like"/>
    <property type="match status" value="1"/>
</dbReference>
<reference evidence="3" key="1">
    <citation type="journal article" date="2019" name="Int. J. Syst. Evol. Microbiol.">
        <title>The Global Catalogue of Microorganisms (GCM) 10K type strain sequencing project: providing services to taxonomists for standard genome sequencing and annotation.</title>
        <authorList>
            <consortium name="The Broad Institute Genomics Platform"/>
            <consortium name="The Broad Institute Genome Sequencing Center for Infectious Disease"/>
            <person name="Wu L."/>
            <person name="Ma J."/>
        </authorList>
    </citation>
    <scope>NUCLEOTIDE SEQUENCE [LARGE SCALE GENOMIC DNA]</scope>
    <source>
        <strain evidence="3">CGMCC 1.15923</strain>
    </source>
</reference>
<dbReference type="GO" id="GO:0016787">
    <property type="term" value="F:hydrolase activity"/>
    <property type="evidence" value="ECO:0007669"/>
    <property type="project" value="UniProtKB-KW"/>
</dbReference>
<organism evidence="2 3">
    <name type="scientific">Oceanisphaera marina</name>
    <dbReference type="NCBI Taxonomy" id="2017550"/>
    <lineage>
        <taxon>Bacteria</taxon>
        <taxon>Pseudomonadati</taxon>
        <taxon>Pseudomonadota</taxon>
        <taxon>Gammaproteobacteria</taxon>
        <taxon>Aeromonadales</taxon>
        <taxon>Aeromonadaceae</taxon>
        <taxon>Oceanisphaera</taxon>
    </lineage>
</organism>
<feature type="domain" description="YgjP-like metallopeptidase" evidence="1">
    <location>
        <begin position="20"/>
        <end position="228"/>
    </location>
</feature>
<dbReference type="RefSeq" id="WP_188630636.1">
    <property type="nucleotide sequence ID" value="NZ_BMKE01000027.1"/>
</dbReference>
<comment type="caution">
    <text evidence="2">The sequence shown here is derived from an EMBL/GenBank/DDBJ whole genome shotgun (WGS) entry which is preliminary data.</text>
</comment>
<evidence type="ECO:0000313" key="2">
    <source>
        <dbReference type="EMBL" id="GGB52242.1"/>
    </source>
</evidence>
<name>A0ABQ1IUA6_9GAMM</name>
<evidence type="ECO:0000259" key="1">
    <source>
        <dbReference type="Pfam" id="PF01863"/>
    </source>
</evidence>
<evidence type="ECO:0000313" key="3">
    <source>
        <dbReference type="Proteomes" id="UP000646152"/>
    </source>
</evidence>
<dbReference type="Gene3D" id="3.30.2010.10">
    <property type="entry name" value="Metalloproteases ('zincins'), catalytic domain"/>
    <property type="match status" value="1"/>
</dbReference>
<dbReference type="Proteomes" id="UP000646152">
    <property type="component" value="Unassembled WGS sequence"/>
</dbReference>
<gene>
    <name evidence="2" type="ORF">GCM10011502_26760</name>
</gene>
<sequence length="235" mass="27340">MLARQVRDIEYVLLPGSTRKTTDIVIERDGKVMVRPPVHYTPEQVDALVDSKRLWIYRNLAEWKDLNASAVTREWVNGETFLYLGSAYRLALVSAQDAPLKLKDGRFCLSREVIELGGTEAAKAAFERFYADKAQQRFTDRIAYFAPKVGVEVSAIKVKDMGYRWASYGRNGVINLHWKCMMAPPKIIDYIVVHELCHFHHRNHNDAFWNEVDKVMPDWRERKEWLRKRGASLDI</sequence>
<dbReference type="InterPro" id="IPR053136">
    <property type="entry name" value="UTP_pyrophosphatase-like"/>
</dbReference>
<proteinExistence type="predicted"/>
<dbReference type="InterPro" id="IPR002725">
    <property type="entry name" value="YgjP-like_metallopeptidase"/>
</dbReference>
<keyword evidence="2" id="KW-0378">Hydrolase</keyword>
<dbReference type="EMBL" id="BMKE01000027">
    <property type="protein sequence ID" value="GGB52242.1"/>
    <property type="molecule type" value="Genomic_DNA"/>
</dbReference>
<accession>A0ABQ1IUA6</accession>